<dbReference type="Gene3D" id="3.40.50.1000">
    <property type="entry name" value="HAD superfamily/HAD-like"/>
    <property type="match status" value="1"/>
</dbReference>
<dbReference type="SFLD" id="SFLDG01129">
    <property type="entry name" value="C1.5:_HAD__Beta-PGM__Phosphata"/>
    <property type="match status" value="1"/>
</dbReference>
<keyword evidence="1" id="KW-0378">Hydrolase</keyword>
<proteinExistence type="predicted"/>
<dbReference type="InterPro" id="IPR023214">
    <property type="entry name" value="HAD_sf"/>
</dbReference>
<comment type="caution">
    <text evidence="1">The sequence shown here is derived from an EMBL/GenBank/DDBJ whole genome shotgun (WGS) entry which is preliminary data.</text>
</comment>
<sequence>MSSQLTTPLIIFDWDGTVMDSVGRIVSSMQLTARDLDLPVPTAMAVRDIIGISLMPAIDRLFGTLSESQLERFFAVYRHYYIDADQTPSPVFPNAESVLQSLHSQGFQLAVATGKARHGLERVWAETGLDAWFHYSRCADEAESKPHPKMLHDLLRESGFQAEQAIMIGDSVHDLRMAANAGIAAIGVTFGAHPRQRLQDETALCLVDSWVELQSVLTQFNPSLTHQVVG</sequence>
<keyword evidence="2" id="KW-1185">Reference proteome</keyword>
<dbReference type="InterPro" id="IPR036412">
    <property type="entry name" value="HAD-like_sf"/>
</dbReference>
<dbReference type="SUPFAM" id="SSF56784">
    <property type="entry name" value="HAD-like"/>
    <property type="match status" value="1"/>
</dbReference>
<dbReference type="NCBIfam" id="TIGR01549">
    <property type="entry name" value="HAD-SF-IA-v1"/>
    <property type="match status" value="1"/>
</dbReference>
<evidence type="ECO:0000313" key="2">
    <source>
        <dbReference type="Proteomes" id="UP000287766"/>
    </source>
</evidence>
<dbReference type="PANTHER" id="PTHR43434:SF24">
    <property type="entry name" value="HYDROLASE-RELATED"/>
    <property type="match status" value="1"/>
</dbReference>
<protein>
    <submittedName>
        <fullName evidence="1">HAD family hydrolase</fullName>
    </submittedName>
</protein>
<dbReference type="RefSeq" id="WP_169929874.1">
    <property type="nucleotide sequence ID" value="NZ_PIPR01000001.1"/>
</dbReference>
<accession>A0A7Z6ZTL2</accession>
<dbReference type="Gene3D" id="1.10.150.240">
    <property type="entry name" value="Putative phosphatase, domain 2"/>
    <property type="match status" value="1"/>
</dbReference>
<evidence type="ECO:0000313" key="1">
    <source>
        <dbReference type="EMBL" id="RUO41143.1"/>
    </source>
</evidence>
<dbReference type="AlphaFoldDB" id="A0A7Z6ZTL2"/>
<dbReference type="GO" id="GO:0006281">
    <property type="term" value="P:DNA repair"/>
    <property type="evidence" value="ECO:0007669"/>
    <property type="project" value="TreeGrafter"/>
</dbReference>
<dbReference type="GO" id="GO:0008967">
    <property type="term" value="F:phosphoglycolate phosphatase activity"/>
    <property type="evidence" value="ECO:0007669"/>
    <property type="project" value="TreeGrafter"/>
</dbReference>
<dbReference type="EMBL" id="PIPR01000001">
    <property type="protein sequence ID" value="RUO41143.1"/>
    <property type="molecule type" value="Genomic_DNA"/>
</dbReference>
<gene>
    <name evidence="1" type="ORF">CWE22_02860</name>
</gene>
<dbReference type="Proteomes" id="UP000287766">
    <property type="component" value="Unassembled WGS sequence"/>
</dbReference>
<dbReference type="Pfam" id="PF13419">
    <property type="entry name" value="HAD_2"/>
    <property type="match status" value="1"/>
</dbReference>
<dbReference type="PANTHER" id="PTHR43434">
    <property type="entry name" value="PHOSPHOGLYCOLATE PHOSPHATASE"/>
    <property type="match status" value="1"/>
</dbReference>
<dbReference type="NCBIfam" id="TIGR01509">
    <property type="entry name" value="HAD-SF-IA-v3"/>
    <property type="match status" value="1"/>
</dbReference>
<organism evidence="1 2">
    <name type="scientific">Pseudidiomarina aestuarii</name>
    <dbReference type="NCBI Taxonomy" id="624146"/>
    <lineage>
        <taxon>Bacteria</taxon>
        <taxon>Pseudomonadati</taxon>
        <taxon>Pseudomonadota</taxon>
        <taxon>Gammaproteobacteria</taxon>
        <taxon>Alteromonadales</taxon>
        <taxon>Idiomarinaceae</taxon>
        <taxon>Pseudidiomarina</taxon>
    </lineage>
</organism>
<dbReference type="SFLD" id="SFLDS00003">
    <property type="entry name" value="Haloacid_Dehalogenase"/>
    <property type="match status" value="1"/>
</dbReference>
<reference evidence="2" key="1">
    <citation type="journal article" date="2018" name="Front. Microbiol.">
        <title>Genome-Based Analysis Reveals the Taxonomy and Diversity of the Family Idiomarinaceae.</title>
        <authorList>
            <person name="Liu Y."/>
            <person name="Lai Q."/>
            <person name="Shao Z."/>
        </authorList>
    </citation>
    <scope>NUCLEOTIDE SEQUENCE [LARGE SCALE GENOMIC DNA]</scope>
    <source>
        <strain evidence="2">KYW314</strain>
    </source>
</reference>
<dbReference type="InterPro" id="IPR050155">
    <property type="entry name" value="HAD-like_hydrolase_sf"/>
</dbReference>
<dbReference type="InterPro" id="IPR041492">
    <property type="entry name" value="HAD_2"/>
</dbReference>
<dbReference type="GO" id="GO:0005829">
    <property type="term" value="C:cytosol"/>
    <property type="evidence" value="ECO:0007669"/>
    <property type="project" value="TreeGrafter"/>
</dbReference>
<name>A0A7Z6ZTL2_9GAMM</name>
<dbReference type="InterPro" id="IPR006439">
    <property type="entry name" value="HAD-SF_hydro_IA"/>
</dbReference>
<dbReference type="InterPro" id="IPR023198">
    <property type="entry name" value="PGP-like_dom2"/>
</dbReference>